<dbReference type="EMBL" id="JAOUSE010000006">
    <property type="protein sequence ID" value="MCU9593595.1"/>
    <property type="molecule type" value="Genomic_DNA"/>
</dbReference>
<feature type="active site" description="For ring-opening step" evidence="3">
    <location>
        <position position="136"/>
    </location>
</feature>
<comment type="caution">
    <text evidence="3">Lacks conserved residue(s) required for the propagation of feature annotation.</text>
</comment>
<dbReference type="SUPFAM" id="SSF100950">
    <property type="entry name" value="NagB/RpiA/CoA transferase-like"/>
    <property type="match status" value="1"/>
</dbReference>
<evidence type="ECO:0000256" key="2">
    <source>
        <dbReference type="ARBA" id="ARBA00023277"/>
    </source>
</evidence>
<dbReference type="InterPro" id="IPR018321">
    <property type="entry name" value="Glucosamine6P_isomerase_CS"/>
</dbReference>
<evidence type="ECO:0000259" key="4">
    <source>
        <dbReference type="Pfam" id="PF01182"/>
    </source>
</evidence>
<evidence type="ECO:0000313" key="5">
    <source>
        <dbReference type="EMBL" id="MCU9593595.1"/>
    </source>
</evidence>
<feature type="active site" description="For ring-opening step" evidence="3">
    <location>
        <position position="143"/>
    </location>
</feature>
<accession>A0ABT2WD47</accession>
<evidence type="ECO:0000313" key="6">
    <source>
        <dbReference type="Proteomes" id="UP001208656"/>
    </source>
</evidence>
<dbReference type="CDD" id="cd01399">
    <property type="entry name" value="GlcN6P_deaminase"/>
    <property type="match status" value="1"/>
</dbReference>
<dbReference type="PANTHER" id="PTHR11280:SF5">
    <property type="entry name" value="GLUCOSAMINE-6-PHOSPHATE ISOMERASE"/>
    <property type="match status" value="1"/>
</dbReference>
<dbReference type="PANTHER" id="PTHR11280">
    <property type="entry name" value="GLUCOSAMINE-6-PHOSPHATE ISOMERASE"/>
    <property type="match status" value="1"/>
</dbReference>
<dbReference type="RefSeq" id="WP_263061098.1">
    <property type="nucleotide sequence ID" value="NZ_JAOUSE010000006.1"/>
</dbReference>
<dbReference type="Pfam" id="PF01182">
    <property type="entry name" value="Glucosamine_iso"/>
    <property type="match status" value="1"/>
</dbReference>
<keyword evidence="2 3" id="KW-0119">Carbohydrate metabolism</keyword>
<feature type="active site" description="Proton acceptor; for enolization step" evidence="3">
    <location>
        <position position="67"/>
    </location>
</feature>
<proteinExistence type="inferred from homology"/>
<gene>
    <name evidence="3 5" type="primary">nagB</name>
    <name evidence="5" type="ORF">OEV82_03875</name>
</gene>
<name>A0ABT2WD47_9BACI</name>
<dbReference type="NCBIfam" id="TIGR00502">
    <property type="entry name" value="nagB"/>
    <property type="match status" value="1"/>
</dbReference>
<dbReference type="GO" id="GO:0004342">
    <property type="term" value="F:glucosamine-6-phosphate deaminase activity"/>
    <property type="evidence" value="ECO:0007669"/>
    <property type="project" value="UniProtKB-EC"/>
</dbReference>
<evidence type="ECO:0000256" key="1">
    <source>
        <dbReference type="ARBA" id="ARBA00022801"/>
    </source>
</evidence>
<feature type="active site" description="Proton acceptor; for ring-opening step" evidence="3">
    <location>
        <position position="138"/>
    </location>
</feature>
<protein>
    <recommendedName>
        <fullName evidence="3">Glucosamine-6-phosphate deaminase</fullName>
        <ecNumber evidence="3">3.5.99.6</ecNumber>
    </recommendedName>
    <alternativeName>
        <fullName evidence="3">GlcN6P deaminase</fullName>
        <shortName evidence="3">GNPDA</shortName>
    </alternativeName>
    <alternativeName>
        <fullName evidence="3">Glucosamine-6-phosphate isomerase</fullName>
    </alternativeName>
</protein>
<comment type="caution">
    <text evidence="5">The sequence shown here is derived from an EMBL/GenBank/DDBJ whole genome shotgun (WGS) entry which is preliminary data.</text>
</comment>
<comment type="similarity">
    <text evidence="3">Belongs to the glucosamine/galactosamine-6-phosphate isomerase family. NagB subfamily.</text>
</comment>
<dbReference type="PROSITE" id="PS01161">
    <property type="entry name" value="GLC_GALNAC_ISOMERASE"/>
    <property type="match status" value="1"/>
</dbReference>
<dbReference type="Gene3D" id="3.40.50.1360">
    <property type="match status" value="1"/>
</dbReference>
<feature type="domain" description="Glucosamine/galactosamine-6-phosphate isomerase" evidence="4">
    <location>
        <begin position="10"/>
        <end position="230"/>
    </location>
</feature>
<comment type="function">
    <text evidence="3">Catalyzes the reversible isomerization-deamination of glucosamine 6-phosphate (GlcN6P) to form fructose 6-phosphate (Fru6P) and ammonium ion.</text>
</comment>
<dbReference type="HAMAP" id="MF_01241">
    <property type="entry name" value="GlcN6P_deamin"/>
    <property type="match status" value="1"/>
</dbReference>
<comment type="catalytic activity">
    <reaction evidence="3">
        <text>alpha-D-glucosamine 6-phosphate + H2O = beta-D-fructose 6-phosphate + NH4(+)</text>
        <dbReference type="Rhea" id="RHEA:12172"/>
        <dbReference type="ChEBI" id="CHEBI:15377"/>
        <dbReference type="ChEBI" id="CHEBI:28938"/>
        <dbReference type="ChEBI" id="CHEBI:57634"/>
        <dbReference type="ChEBI" id="CHEBI:75989"/>
        <dbReference type="EC" id="3.5.99.6"/>
    </reaction>
</comment>
<dbReference type="InterPro" id="IPR006148">
    <property type="entry name" value="Glc/Gal-6P_isomerase"/>
</dbReference>
<dbReference type="EC" id="3.5.99.6" evidence="3"/>
<sequence length="247" mass="27752">MKIVKVKDYDEMSRYAADYLVKRIAELDKPVLGLATGSTPEGLYEELIKKYKEGKVSFKNVTTFNLDEYVGLDKNDPNSYHFYMMEKLFNHVDITKENVNLPNGVAPDLQKECQEYEQRIQKVGKIDVQLLGMGMNGHIGFNEPGTPFTQRTHVVELDESTRKANSRFFASLDDVPKQAITMGIGTIMESKEILLIVSGESKADAVARLLDKEEVSEDFPASILRNHDNVTVVVDEAALSKTKKNIG</sequence>
<keyword evidence="6" id="KW-1185">Reference proteome</keyword>
<comment type="pathway">
    <text evidence="3">Amino-sugar metabolism; N-acetylneuraminate degradation; D-fructose 6-phosphate from N-acetylneuraminate: step 5/5.</text>
</comment>
<organism evidence="5 6">
    <name type="scientific">Pallidibacillus thermolactis</name>
    <dbReference type="NCBI Taxonomy" id="251051"/>
    <lineage>
        <taxon>Bacteria</taxon>
        <taxon>Bacillati</taxon>
        <taxon>Bacillota</taxon>
        <taxon>Bacilli</taxon>
        <taxon>Bacillales</taxon>
        <taxon>Bacillaceae</taxon>
        <taxon>Pallidibacillus</taxon>
    </lineage>
</organism>
<evidence type="ECO:0000256" key="3">
    <source>
        <dbReference type="HAMAP-Rule" id="MF_01241"/>
    </source>
</evidence>
<keyword evidence="1 3" id="KW-0378">Hydrolase</keyword>
<dbReference type="InterPro" id="IPR004547">
    <property type="entry name" value="Glucosamine6P_isomerase"/>
</dbReference>
<dbReference type="InterPro" id="IPR037171">
    <property type="entry name" value="NagB/RpiA_transferase-like"/>
</dbReference>
<reference evidence="5 6" key="1">
    <citation type="submission" date="2022-10" db="EMBL/GenBank/DDBJ databases">
        <title>Description of Fervidibacillus gen. nov. in the family Fervidibacillaceae fam. nov. with two species, Fervidibacillus albus sp. nov., and Fervidibacillus halotolerans sp. nov., isolated from tidal flat sediments.</title>
        <authorList>
            <person name="Kwon K.K."/>
            <person name="Yang S.-H."/>
        </authorList>
    </citation>
    <scope>NUCLEOTIDE SEQUENCE [LARGE SCALE GENOMIC DNA]</scope>
    <source>
        <strain evidence="5 6">DSM 23332</strain>
    </source>
</reference>
<dbReference type="Proteomes" id="UP001208656">
    <property type="component" value="Unassembled WGS sequence"/>
</dbReference>